<evidence type="ECO:0000256" key="1">
    <source>
        <dbReference type="SAM" id="MobiDB-lite"/>
    </source>
</evidence>
<feature type="region of interest" description="Disordered" evidence="1">
    <location>
        <begin position="89"/>
        <end position="117"/>
    </location>
</feature>
<dbReference type="Proteomes" id="UP000005824">
    <property type="component" value="Unassembled WGS sequence"/>
</dbReference>
<gene>
    <name evidence="2" type="ORF">CfE428DRAFT_6181</name>
</gene>
<reference evidence="2 3" key="1">
    <citation type="journal article" date="2011" name="J. Bacteriol.">
        <title>Genome sequence of Chthoniobacter flavus Ellin428, an aerobic heterotrophic soil bacterium.</title>
        <authorList>
            <person name="Kant R."/>
            <person name="van Passel M.W."/>
            <person name="Palva A."/>
            <person name="Lucas S."/>
            <person name="Lapidus A."/>
            <person name="Glavina Del Rio T."/>
            <person name="Dalin E."/>
            <person name="Tice H."/>
            <person name="Bruce D."/>
            <person name="Goodwin L."/>
            <person name="Pitluck S."/>
            <person name="Larimer F.W."/>
            <person name="Land M.L."/>
            <person name="Hauser L."/>
            <person name="Sangwan P."/>
            <person name="de Vos W.M."/>
            <person name="Janssen P.H."/>
            <person name="Smidt H."/>
        </authorList>
    </citation>
    <scope>NUCLEOTIDE SEQUENCE [LARGE SCALE GENOMIC DNA]</scope>
    <source>
        <strain evidence="2 3">Ellin428</strain>
    </source>
</reference>
<protein>
    <submittedName>
        <fullName evidence="2">Uncharacterized protein</fullName>
    </submittedName>
</protein>
<organism evidence="2 3">
    <name type="scientific">Chthoniobacter flavus Ellin428</name>
    <dbReference type="NCBI Taxonomy" id="497964"/>
    <lineage>
        <taxon>Bacteria</taxon>
        <taxon>Pseudomonadati</taxon>
        <taxon>Verrucomicrobiota</taxon>
        <taxon>Spartobacteria</taxon>
        <taxon>Chthoniobacterales</taxon>
        <taxon>Chthoniobacteraceae</taxon>
        <taxon>Chthoniobacter</taxon>
    </lineage>
</organism>
<feature type="compositionally biased region" description="Basic and acidic residues" evidence="1">
    <location>
        <begin position="93"/>
        <end position="113"/>
    </location>
</feature>
<evidence type="ECO:0000313" key="3">
    <source>
        <dbReference type="Proteomes" id="UP000005824"/>
    </source>
</evidence>
<dbReference type="AlphaFoldDB" id="B4DB90"/>
<name>B4DB90_9BACT</name>
<keyword evidence="3" id="KW-1185">Reference proteome</keyword>
<accession>B4DB90</accession>
<dbReference type="InParanoid" id="B4DB90"/>
<evidence type="ECO:0000313" key="2">
    <source>
        <dbReference type="EMBL" id="EDY16278.1"/>
    </source>
</evidence>
<sequence length="141" mass="15685">MHRLNLVRRRHGTPQLMAIGAIEAQRHQFFLRRSRVRKSLFPTMHGEECPNGTSIFHTTFFSGPNSIAGWPGPNSQPARTAKLWPIGACSEGVDGHSSDQGERRGAEGGEHARHAYTKTQLFPSAASIIARRSAGMVQRWR</sequence>
<comment type="caution">
    <text evidence="2">The sequence shown here is derived from an EMBL/GenBank/DDBJ whole genome shotgun (WGS) entry which is preliminary data.</text>
</comment>
<dbReference type="EMBL" id="ABVL01000036">
    <property type="protein sequence ID" value="EDY16278.1"/>
    <property type="molecule type" value="Genomic_DNA"/>
</dbReference>
<proteinExistence type="predicted"/>